<dbReference type="SUPFAM" id="SSF52467">
    <property type="entry name" value="DHS-like NAD/FAD-binding domain"/>
    <property type="match status" value="1"/>
</dbReference>
<dbReference type="InterPro" id="IPR026591">
    <property type="entry name" value="Sirtuin_cat_small_dom_sf"/>
</dbReference>
<dbReference type="PANTHER" id="PTHR11085">
    <property type="entry name" value="NAD-DEPENDENT PROTEIN DEACYLASE SIRTUIN-5, MITOCHONDRIAL-RELATED"/>
    <property type="match status" value="1"/>
</dbReference>
<organism evidence="6 7">
    <name type="scientific">Phycicoccus sonneratiae</name>
    <dbReference type="NCBI Taxonomy" id="2807628"/>
    <lineage>
        <taxon>Bacteria</taxon>
        <taxon>Bacillati</taxon>
        <taxon>Actinomycetota</taxon>
        <taxon>Actinomycetes</taxon>
        <taxon>Micrococcales</taxon>
        <taxon>Intrasporangiaceae</taxon>
        <taxon>Phycicoccus</taxon>
    </lineage>
</organism>
<keyword evidence="4" id="KW-0479">Metal-binding</keyword>
<gene>
    <name evidence="6" type="ORF">JQN70_07885</name>
</gene>
<keyword evidence="4" id="KW-0862">Zinc</keyword>
<comment type="caution">
    <text evidence="6">The sequence shown here is derived from an EMBL/GenBank/DDBJ whole genome shotgun (WGS) entry which is preliminary data.</text>
</comment>
<reference evidence="6" key="1">
    <citation type="submission" date="2021-02" db="EMBL/GenBank/DDBJ databases">
        <title>Phycicoccus sp. MQZ13P-5T, whole genome shotgun sequence.</title>
        <authorList>
            <person name="Tuo L."/>
        </authorList>
    </citation>
    <scope>NUCLEOTIDE SEQUENCE</scope>
    <source>
        <strain evidence="6">MQZ13P-5</strain>
    </source>
</reference>
<evidence type="ECO:0000313" key="6">
    <source>
        <dbReference type="EMBL" id="MBM6400300.1"/>
    </source>
</evidence>
<dbReference type="Proteomes" id="UP001430172">
    <property type="component" value="Unassembled WGS sequence"/>
</dbReference>
<evidence type="ECO:0000259" key="5">
    <source>
        <dbReference type="PROSITE" id="PS50305"/>
    </source>
</evidence>
<feature type="binding site" evidence="4">
    <location>
        <position position="224"/>
    </location>
    <ligand>
        <name>Zn(2+)</name>
        <dbReference type="ChEBI" id="CHEBI:29105"/>
    </ligand>
</feature>
<sequence>MPDAATPPALPAARDRVGVTPEWATRTLPAETRDPAAVGRLAALLRDHPGALVLSGAGMSTDSGIPDYRGRDGTRRVMPMQHGEFCASTENRRTYWARSFVGWQRFSRAEPNAGHRAVAALQRTGTLGPIVTQNVDGLHQAAGSPSVTELHGTLADVVCLTCGDRTDRELLQARMVQANPGFEERVRGAAPDGSRVSSQIRPDGDVVLPDDAVAGFRLPLCLVCGADTLKPDVVFFGGSVPRERVEACFALTDAAPALLVLGSSLAVMSGLRFVRHAARRGIPVVAVTRGPTRGDEHMTLRVDAPLAPTLQRLLAGEDAA</sequence>
<keyword evidence="2" id="KW-0808">Transferase</keyword>
<evidence type="ECO:0000256" key="2">
    <source>
        <dbReference type="ARBA" id="ARBA00022679"/>
    </source>
</evidence>
<feature type="active site" description="Proton acceptor" evidence="4">
    <location>
        <position position="151"/>
    </location>
</feature>
<dbReference type="PROSITE" id="PS50305">
    <property type="entry name" value="SIRTUIN"/>
    <property type="match status" value="1"/>
</dbReference>
<evidence type="ECO:0000256" key="1">
    <source>
        <dbReference type="ARBA" id="ARBA00012928"/>
    </source>
</evidence>
<feature type="domain" description="Deacetylase sirtuin-type" evidence="5">
    <location>
        <begin position="31"/>
        <end position="317"/>
    </location>
</feature>
<dbReference type="Gene3D" id="3.40.50.1220">
    <property type="entry name" value="TPP-binding domain"/>
    <property type="match status" value="1"/>
</dbReference>
<dbReference type="EC" id="2.3.1.286" evidence="1"/>
<accession>A0ABS2CKJ2</accession>
<evidence type="ECO:0000256" key="3">
    <source>
        <dbReference type="ARBA" id="ARBA00023027"/>
    </source>
</evidence>
<keyword evidence="3" id="KW-0520">NAD</keyword>
<feature type="binding site" evidence="4">
    <location>
        <position position="159"/>
    </location>
    <ligand>
        <name>Zn(2+)</name>
        <dbReference type="ChEBI" id="CHEBI:29105"/>
    </ligand>
</feature>
<dbReference type="InterPro" id="IPR026590">
    <property type="entry name" value="Ssirtuin_cat_dom"/>
</dbReference>
<proteinExistence type="predicted"/>
<protein>
    <recommendedName>
        <fullName evidence="1">protein acetyllysine N-acetyltransferase</fullName>
        <ecNumber evidence="1">2.3.1.286</ecNumber>
    </recommendedName>
</protein>
<dbReference type="Gene3D" id="3.30.1600.10">
    <property type="entry name" value="SIR2/SIRT2 'Small Domain"/>
    <property type="match status" value="1"/>
</dbReference>
<dbReference type="EMBL" id="JAFDVD010000008">
    <property type="protein sequence ID" value="MBM6400300.1"/>
    <property type="molecule type" value="Genomic_DNA"/>
</dbReference>
<feature type="binding site" evidence="4">
    <location>
        <position position="221"/>
    </location>
    <ligand>
        <name>Zn(2+)</name>
        <dbReference type="ChEBI" id="CHEBI:29105"/>
    </ligand>
</feature>
<dbReference type="PANTHER" id="PTHR11085:SF10">
    <property type="entry name" value="NAD-DEPENDENT PROTEIN DEACYLASE SIRTUIN-5, MITOCHONDRIAL-RELATED"/>
    <property type="match status" value="1"/>
</dbReference>
<keyword evidence="7" id="KW-1185">Reference proteome</keyword>
<evidence type="ECO:0000256" key="4">
    <source>
        <dbReference type="PROSITE-ProRule" id="PRU00236"/>
    </source>
</evidence>
<evidence type="ECO:0000313" key="7">
    <source>
        <dbReference type="Proteomes" id="UP001430172"/>
    </source>
</evidence>
<dbReference type="InterPro" id="IPR050134">
    <property type="entry name" value="NAD-dep_sirtuin_deacylases"/>
</dbReference>
<dbReference type="NCBIfam" id="NF003738">
    <property type="entry name" value="PRK05333.1"/>
    <property type="match status" value="1"/>
</dbReference>
<name>A0ABS2CKJ2_9MICO</name>
<dbReference type="InterPro" id="IPR003000">
    <property type="entry name" value="Sirtuin"/>
</dbReference>
<feature type="binding site" evidence="4">
    <location>
        <position position="162"/>
    </location>
    <ligand>
        <name>Zn(2+)</name>
        <dbReference type="ChEBI" id="CHEBI:29105"/>
    </ligand>
</feature>
<dbReference type="RefSeq" id="WP_204130775.1">
    <property type="nucleotide sequence ID" value="NZ_JAFDVD010000008.1"/>
</dbReference>
<dbReference type="Pfam" id="PF02146">
    <property type="entry name" value="SIR2"/>
    <property type="match status" value="1"/>
</dbReference>
<dbReference type="InterPro" id="IPR029035">
    <property type="entry name" value="DHS-like_NAD/FAD-binding_dom"/>
</dbReference>